<feature type="domain" description="NAD-dependent epimerase/dehydratase" evidence="1">
    <location>
        <begin position="8"/>
        <end position="240"/>
    </location>
</feature>
<dbReference type="InterPro" id="IPR036291">
    <property type="entry name" value="NAD(P)-bd_dom_sf"/>
</dbReference>
<gene>
    <name evidence="3 4" type="primary">LOC103509462</name>
</gene>
<proteinExistence type="predicted"/>
<evidence type="ECO:0000313" key="4">
    <source>
        <dbReference type="RefSeq" id="XP_026679598.1"/>
    </source>
</evidence>
<dbReference type="Gene3D" id="3.40.50.720">
    <property type="entry name" value="NAD(P)-binding Rossmann-like Domain"/>
    <property type="match status" value="1"/>
</dbReference>
<dbReference type="STRING" id="121845.A0A3Q0IY41"/>
<accession>A0A3Q0IY41</accession>
<dbReference type="Proteomes" id="UP000079169">
    <property type="component" value="Unplaced"/>
</dbReference>
<reference evidence="3 4" key="1">
    <citation type="submission" date="2025-04" db="UniProtKB">
        <authorList>
            <consortium name="RefSeq"/>
        </authorList>
    </citation>
    <scope>IDENTIFICATION</scope>
</reference>
<dbReference type="PaxDb" id="121845-A0A3Q0IY41"/>
<dbReference type="RefSeq" id="XP_026679598.1">
    <property type="nucleotide sequence ID" value="XM_026823797.1"/>
</dbReference>
<dbReference type="SUPFAM" id="SSF51735">
    <property type="entry name" value="NAD(P)-binding Rossmann-fold domains"/>
    <property type="match status" value="1"/>
</dbReference>
<dbReference type="RefSeq" id="XP_026679597.1">
    <property type="nucleotide sequence ID" value="XM_026823796.1"/>
</dbReference>
<dbReference type="Pfam" id="PF01370">
    <property type="entry name" value="Epimerase"/>
    <property type="match status" value="1"/>
</dbReference>
<dbReference type="GeneID" id="103509462"/>
<evidence type="ECO:0000313" key="2">
    <source>
        <dbReference type="Proteomes" id="UP000079169"/>
    </source>
</evidence>
<dbReference type="AlphaFoldDB" id="A0A3Q0IY41"/>
<protein>
    <submittedName>
        <fullName evidence="3">Uncharacterized protein LOC103509462 isoform X1</fullName>
    </submittedName>
    <submittedName>
        <fullName evidence="4">Uncharacterized protein LOC103509462 isoform X2</fullName>
    </submittedName>
</protein>
<dbReference type="PANTHER" id="PTHR43245">
    <property type="entry name" value="BIFUNCTIONAL POLYMYXIN RESISTANCE PROTEIN ARNA"/>
    <property type="match status" value="1"/>
</dbReference>
<name>A0A3Q0IY41_DIACI</name>
<dbReference type="KEGG" id="dci:103509462"/>
<sequence length="378" mass="42596">MSQNKPAVVILGGCGFVGRNLVEHLVENDLVSKLRVIDKVSPEIAWLNEKQKKIFKRPLVEFISGNLIHPSTCELIFLNSADNSDLTWEYVINCAAETRPGQAEEIYREGIYKLSINCATAAARYGILKYVEISSGEICTSHKHSCKESDEPQPWSTIAKYKCQVEKALLEIPGLNYTIVRPGVVYGKSDRHNLAPRLVMCAIYQYLGETLQLFGGKSLPLNTVHVADLSRAIWHLLSELPPAKVYREIYHVVDMGNTCQEDLMSTLTDIFGVKHDYVGSVTASLCQLDLVGLTEEINDKHLTPWTQLCRKHNIDNTPLTPYIVPDMLNLKPVHLDNAKLRDTGFEFQVPQLSRDKLEEILNDYREMGLFPGEVVTKL</sequence>
<dbReference type="InterPro" id="IPR050177">
    <property type="entry name" value="Lipid_A_modif_metabolic_enz"/>
</dbReference>
<dbReference type="InterPro" id="IPR001509">
    <property type="entry name" value="Epimerase_deHydtase"/>
</dbReference>
<organism evidence="2 4">
    <name type="scientific">Diaphorina citri</name>
    <name type="common">Asian citrus psyllid</name>
    <dbReference type="NCBI Taxonomy" id="121845"/>
    <lineage>
        <taxon>Eukaryota</taxon>
        <taxon>Metazoa</taxon>
        <taxon>Ecdysozoa</taxon>
        <taxon>Arthropoda</taxon>
        <taxon>Hexapoda</taxon>
        <taxon>Insecta</taxon>
        <taxon>Pterygota</taxon>
        <taxon>Neoptera</taxon>
        <taxon>Paraneoptera</taxon>
        <taxon>Hemiptera</taxon>
        <taxon>Sternorrhyncha</taxon>
        <taxon>Psylloidea</taxon>
        <taxon>Psyllidae</taxon>
        <taxon>Diaphorininae</taxon>
        <taxon>Diaphorina</taxon>
    </lineage>
</organism>
<evidence type="ECO:0000313" key="3">
    <source>
        <dbReference type="RefSeq" id="XP_026679597.1"/>
    </source>
</evidence>
<evidence type="ECO:0000259" key="1">
    <source>
        <dbReference type="Pfam" id="PF01370"/>
    </source>
</evidence>
<dbReference type="OMA" id="PQTAWLN"/>
<keyword evidence="2" id="KW-1185">Reference proteome</keyword>
<dbReference type="PANTHER" id="PTHR43245:SF11">
    <property type="entry name" value="LD23561P"/>
    <property type="match status" value="1"/>
</dbReference>